<reference evidence="1" key="1">
    <citation type="submission" date="2020-05" db="EMBL/GenBank/DDBJ databases">
        <title>The first insight into the ecology of ammonia-tolerant syntrophic propionate oxidizing bacteria.</title>
        <authorList>
            <person name="Singh A."/>
            <person name="Schnurer A."/>
            <person name="Westerholm M."/>
        </authorList>
    </citation>
    <scope>NUCLEOTIDE SEQUENCE</scope>
    <source>
        <strain evidence="1">MAG54</strain>
    </source>
</reference>
<gene>
    <name evidence="1" type="ORF">HQQ74_06375</name>
</gene>
<accession>A0A8T7HDE4</accession>
<sequence>MIPSPELRATGVGALPQRDPDAACRAVLAIFPEIPFIPTLPNRGLLESIVFADSEHLPGGVVREGRLTVDRGTDPSEAMEQILLDYLEGNAEPYRVGEAYGSGFHAMMGRDLSGPLLVKCQVTGPVTFGMQVVDETRRPILYDPEYADLLGKLLALRARWCEEAMRERMGARATLVVLSEPYLASLGSGVVPVDPGVAASAFGDIADLLEGGLGIHCCANTDWGFVLGLAPAVVSIDAWTYAREFLLYADDVARYMETGGVVAWGVVPADYAVFAAETSDSLFARFREIRARATETIDPDLFDRQSLITPTCGIRNAGEQEAAAIMEATALLSRRLRGEEP</sequence>
<dbReference type="EMBL" id="JABMJE010000075">
    <property type="protein sequence ID" value="NQS78318.1"/>
    <property type="molecule type" value="Genomic_DNA"/>
</dbReference>
<evidence type="ECO:0008006" key="3">
    <source>
        <dbReference type="Google" id="ProtNLM"/>
    </source>
</evidence>
<evidence type="ECO:0000313" key="1">
    <source>
        <dbReference type="EMBL" id="NQS78318.1"/>
    </source>
</evidence>
<name>A0A8T7HDE4_9EURY</name>
<dbReference type="InterPro" id="IPR038071">
    <property type="entry name" value="UROD/MetE-like_sf"/>
</dbReference>
<proteinExistence type="predicted"/>
<protein>
    <recommendedName>
        <fullName evidence="3">Methionine synthase</fullName>
    </recommendedName>
</protein>
<evidence type="ECO:0000313" key="2">
    <source>
        <dbReference type="Proteomes" id="UP000737555"/>
    </source>
</evidence>
<comment type="caution">
    <text evidence="1">The sequence shown here is derived from an EMBL/GenBank/DDBJ whole genome shotgun (WGS) entry which is preliminary data.</text>
</comment>
<organism evidence="1 2">
    <name type="scientific">Methanoculleus bourgensis</name>
    <dbReference type="NCBI Taxonomy" id="83986"/>
    <lineage>
        <taxon>Archaea</taxon>
        <taxon>Methanobacteriati</taxon>
        <taxon>Methanobacteriota</taxon>
        <taxon>Stenosarchaea group</taxon>
        <taxon>Methanomicrobia</taxon>
        <taxon>Methanomicrobiales</taxon>
        <taxon>Methanomicrobiaceae</taxon>
        <taxon>Methanoculleus</taxon>
    </lineage>
</organism>
<dbReference type="SUPFAM" id="SSF51726">
    <property type="entry name" value="UROD/MetE-like"/>
    <property type="match status" value="1"/>
</dbReference>
<dbReference type="Proteomes" id="UP000737555">
    <property type="component" value="Unassembled WGS sequence"/>
</dbReference>
<dbReference type="Gene3D" id="3.20.20.210">
    <property type="match status" value="1"/>
</dbReference>
<dbReference type="AlphaFoldDB" id="A0A8T7HDE4"/>